<dbReference type="InterPro" id="IPR036271">
    <property type="entry name" value="Tet_transcr_reg_TetR-rel_C_sf"/>
</dbReference>
<dbReference type="PROSITE" id="PS01081">
    <property type="entry name" value="HTH_TETR_1"/>
    <property type="match status" value="1"/>
</dbReference>
<evidence type="ECO:0000256" key="5">
    <source>
        <dbReference type="PROSITE-ProRule" id="PRU00335"/>
    </source>
</evidence>
<dbReference type="PANTHER" id="PTHR30055:SF151">
    <property type="entry name" value="TRANSCRIPTIONAL REGULATORY PROTEIN"/>
    <property type="match status" value="1"/>
</dbReference>
<accession>A0A7W7DGV5</accession>
<dbReference type="InterPro" id="IPR003012">
    <property type="entry name" value="Tet_transcr_reg_TetR"/>
</dbReference>
<evidence type="ECO:0000256" key="2">
    <source>
        <dbReference type="ARBA" id="ARBA00023015"/>
    </source>
</evidence>
<feature type="region of interest" description="Disordered" evidence="6">
    <location>
        <begin position="243"/>
        <end position="266"/>
    </location>
</feature>
<dbReference type="GO" id="GO:0046677">
    <property type="term" value="P:response to antibiotic"/>
    <property type="evidence" value="ECO:0007669"/>
    <property type="project" value="InterPro"/>
</dbReference>
<dbReference type="Proteomes" id="UP000542210">
    <property type="component" value="Unassembled WGS sequence"/>
</dbReference>
<protein>
    <submittedName>
        <fullName evidence="8">AcrR family transcriptional regulator</fullName>
    </submittedName>
</protein>
<dbReference type="SUPFAM" id="SSF46689">
    <property type="entry name" value="Homeodomain-like"/>
    <property type="match status" value="1"/>
</dbReference>
<feature type="compositionally biased region" description="Basic and acidic residues" evidence="6">
    <location>
        <begin position="243"/>
        <end position="252"/>
    </location>
</feature>
<organism evidence="8 9">
    <name type="scientific">Sphaerisporangium siamense</name>
    <dbReference type="NCBI Taxonomy" id="795645"/>
    <lineage>
        <taxon>Bacteria</taxon>
        <taxon>Bacillati</taxon>
        <taxon>Actinomycetota</taxon>
        <taxon>Actinomycetes</taxon>
        <taxon>Streptosporangiales</taxon>
        <taxon>Streptosporangiaceae</taxon>
        <taxon>Sphaerisporangium</taxon>
    </lineage>
</organism>
<dbReference type="Pfam" id="PF02909">
    <property type="entry name" value="TetR_C_1"/>
    <property type="match status" value="1"/>
</dbReference>
<keyword evidence="1" id="KW-0678">Repressor</keyword>
<dbReference type="PANTHER" id="PTHR30055">
    <property type="entry name" value="HTH-TYPE TRANSCRIPTIONAL REGULATOR RUTR"/>
    <property type="match status" value="1"/>
</dbReference>
<dbReference type="GO" id="GO:0045892">
    <property type="term" value="P:negative regulation of DNA-templated transcription"/>
    <property type="evidence" value="ECO:0007669"/>
    <property type="project" value="InterPro"/>
</dbReference>
<dbReference type="PRINTS" id="PR00400">
    <property type="entry name" value="TETREPRESSOR"/>
</dbReference>
<dbReference type="InterPro" id="IPR050109">
    <property type="entry name" value="HTH-type_TetR-like_transc_reg"/>
</dbReference>
<evidence type="ECO:0000256" key="3">
    <source>
        <dbReference type="ARBA" id="ARBA00023125"/>
    </source>
</evidence>
<keyword evidence="9" id="KW-1185">Reference proteome</keyword>
<evidence type="ECO:0000256" key="6">
    <source>
        <dbReference type="SAM" id="MobiDB-lite"/>
    </source>
</evidence>
<dbReference type="InterPro" id="IPR001647">
    <property type="entry name" value="HTH_TetR"/>
</dbReference>
<gene>
    <name evidence="8" type="ORF">BJ982_007030</name>
</gene>
<keyword evidence="3 5" id="KW-0238">DNA-binding</keyword>
<dbReference type="Gene3D" id="1.10.357.10">
    <property type="entry name" value="Tetracycline Repressor, domain 2"/>
    <property type="match status" value="1"/>
</dbReference>
<dbReference type="InterPro" id="IPR004111">
    <property type="entry name" value="Repressor_TetR_C"/>
</dbReference>
<sequence length="266" mass="28637">MATKPYRSVWARDTAPKPGREQPALSRTQIVRAAIELLDAEGLDSLSMRRLGARLGAGATSIYWHVATKDDLLELVLDEVYAEDGFPGAVASPTWREAATRFAYGLRQALFQHPWAAQLVSAMPSIGPNALKVMNNLMTAFGKGGFTGRTLDYGVAAVVAYTLGATTPEVGLLTKVGGTEAAEQKWYDAMQEQVEVAAADYPELRCRYAGYAPSEIATTRALSFEFGLTSMLDGLEARLRRDEDGREIHRAAGEGAGTPSPADHSA</sequence>
<evidence type="ECO:0000256" key="4">
    <source>
        <dbReference type="ARBA" id="ARBA00023163"/>
    </source>
</evidence>
<feature type="DNA-binding region" description="H-T-H motif" evidence="5">
    <location>
        <begin position="47"/>
        <end position="66"/>
    </location>
</feature>
<dbReference type="Pfam" id="PF00440">
    <property type="entry name" value="TetR_N"/>
    <property type="match status" value="1"/>
</dbReference>
<dbReference type="PROSITE" id="PS50977">
    <property type="entry name" value="HTH_TETR_2"/>
    <property type="match status" value="1"/>
</dbReference>
<dbReference type="AlphaFoldDB" id="A0A7W7DGV5"/>
<keyword evidence="2" id="KW-0805">Transcription regulation</keyword>
<dbReference type="RefSeq" id="WP_184887240.1">
    <property type="nucleotide sequence ID" value="NZ_BOOV01000020.1"/>
</dbReference>
<dbReference type="PRINTS" id="PR00455">
    <property type="entry name" value="HTHTETR"/>
</dbReference>
<evidence type="ECO:0000259" key="7">
    <source>
        <dbReference type="PROSITE" id="PS50977"/>
    </source>
</evidence>
<name>A0A7W7DGV5_9ACTN</name>
<feature type="region of interest" description="Disordered" evidence="6">
    <location>
        <begin position="1"/>
        <end position="23"/>
    </location>
</feature>
<dbReference type="SUPFAM" id="SSF48498">
    <property type="entry name" value="Tetracyclin repressor-like, C-terminal domain"/>
    <property type="match status" value="1"/>
</dbReference>
<dbReference type="GO" id="GO:0003700">
    <property type="term" value="F:DNA-binding transcription factor activity"/>
    <property type="evidence" value="ECO:0007669"/>
    <property type="project" value="TreeGrafter"/>
</dbReference>
<keyword evidence="4" id="KW-0804">Transcription</keyword>
<proteinExistence type="predicted"/>
<reference evidence="8 9" key="1">
    <citation type="submission" date="2020-08" db="EMBL/GenBank/DDBJ databases">
        <title>Sequencing the genomes of 1000 actinobacteria strains.</title>
        <authorList>
            <person name="Klenk H.-P."/>
        </authorList>
    </citation>
    <scope>NUCLEOTIDE SEQUENCE [LARGE SCALE GENOMIC DNA]</scope>
    <source>
        <strain evidence="8 9">DSM 45784</strain>
    </source>
</reference>
<dbReference type="InterPro" id="IPR009057">
    <property type="entry name" value="Homeodomain-like_sf"/>
</dbReference>
<dbReference type="GO" id="GO:0000976">
    <property type="term" value="F:transcription cis-regulatory region binding"/>
    <property type="evidence" value="ECO:0007669"/>
    <property type="project" value="TreeGrafter"/>
</dbReference>
<dbReference type="Gene3D" id="1.10.10.60">
    <property type="entry name" value="Homeodomain-like"/>
    <property type="match status" value="1"/>
</dbReference>
<feature type="domain" description="HTH tetR-type" evidence="7">
    <location>
        <begin position="24"/>
        <end position="84"/>
    </location>
</feature>
<evidence type="ECO:0000256" key="1">
    <source>
        <dbReference type="ARBA" id="ARBA00022491"/>
    </source>
</evidence>
<comment type="caution">
    <text evidence="8">The sequence shown here is derived from an EMBL/GenBank/DDBJ whole genome shotgun (WGS) entry which is preliminary data.</text>
</comment>
<dbReference type="InterPro" id="IPR023772">
    <property type="entry name" value="DNA-bd_HTH_TetR-type_CS"/>
</dbReference>
<evidence type="ECO:0000313" key="8">
    <source>
        <dbReference type="EMBL" id="MBB4705486.1"/>
    </source>
</evidence>
<dbReference type="EMBL" id="JACHND010000001">
    <property type="protein sequence ID" value="MBB4705486.1"/>
    <property type="molecule type" value="Genomic_DNA"/>
</dbReference>
<evidence type="ECO:0000313" key="9">
    <source>
        <dbReference type="Proteomes" id="UP000542210"/>
    </source>
</evidence>